<dbReference type="GO" id="GO:0016987">
    <property type="term" value="F:sigma factor activity"/>
    <property type="evidence" value="ECO:0007669"/>
    <property type="project" value="UniProtKB-KW"/>
</dbReference>
<keyword evidence="2 6" id="KW-0805">Transcription regulation</keyword>
<dbReference type="Proteomes" id="UP000244077">
    <property type="component" value="Unassembled WGS sequence"/>
</dbReference>
<dbReference type="NCBIfam" id="NF009198">
    <property type="entry name" value="PRK12546.1"/>
    <property type="match status" value="1"/>
</dbReference>
<comment type="caution">
    <text evidence="9">The sequence shown here is derived from an EMBL/GenBank/DDBJ whole genome shotgun (WGS) entry which is preliminary data.</text>
</comment>
<dbReference type="InterPro" id="IPR007627">
    <property type="entry name" value="RNA_pol_sigma70_r2"/>
</dbReference>
<dbReference type="GO" id="GO:0006352">
    <property type="term" value="P:DNA-templated transcription initiation"/>
    <property type="evidence" value="ECO:0007669"/>
    <property type="project" value="InterPro"/>
</dbReference>
<dbReference type="Gene3D" id="1.10.1740.10">
    <property type="match status" value="1"/>
</dbReference>
<dbReference type="NCBIfam" id="TIGR02937">
    <property type="entry name" value="sigma70-ECF"/>
    <property type="match status" value="1"/>
</dbReference>
<dbReference type="InterPro" id="IPR036388">
    <property type="entry name" value="WH-like_DNA-bd_sf"/>
</dbReference>
<keyword evidence="5 6" id="KW-0804">Transcription</keyword>
<dbReference type="CDD" id="cd06171">
    <property type="entry name" value="Sigma70_r4"/>
    <property type="match status" value="1"/>
</dbReference>
<keyword evidence="3 6" id="KW-0731">Sigma factor</keyword>
<comment type="similarity">
    <text evidence="1 6">Belongs to the sigma-70 factor family. ECF subfamily.</text>
</comment>
<evidence type="ECO:0000256" key="3">
    <source>
        <dbReference type="ARBA" id="ARBA00023082"/>
    </source>
</evidence>
<dbReference type="OrthoDB" id="9803470at2"/>
<dbReference type="InterPro" id="IPR039425">
    <property type="entry name" value="RNA_pol_sigma-70-like"/>
</dbReference>
<accession>A0A2T5HTV2</accession>
<evidence type="ECO:0000313" key="9">
    <source>
        <dbReference type="EMBL" id="PTQ74918.1"/>
    </source>
</evidence>
<dbReference type="InterPro" id="IPR013249">
    <property type="entry name" value="RNA_pol_sigma70_r4_t2"/>
</dbReference>
<evidence type="ECO:0000313" key="10">
    <source>
        <dbReference type="Proteomes" id="UP000244077"/>
    </source>
</evidence>
<keyword evidence="4 6" id="KW-0238">DNA-binding</keyword>
<dbReference type="Gene3D" id="1.10.10.10">
    <property type="entry name" value="Winged helix-like DNA-binding domain superfamily/Winged helix DNA-binding domain"/>
    <property type="match status" value="1"/>
</dbReference>
<sequence>MSNEDSPTQIGSLSAPELDPRDEIVTHLPAMRAFALSLTRNPSQADDLVQDAVIKAWKNLSSFQVGTNMRAWLFTILRNTFYSDRRKRKREVQDTDGAFAATLAMKPEHDGRLAMADFEAAFVQLKAEQREALMLVGAMGFSYEEAAETCDVAVGTIKSRVNRARQRLTELMDLEEGDTLELTDQETMAVMSSAVPSRGNAA</sequence>
<dbReference type="SUPFAM" id="SSF88659">
    <property type="entry name" value="Sigma3 and sigma4 domains of RNA polymerase sigma factors"/>
    <property type="match status" value="1"/>
</dbReference>
<dbReference type="InterPro" id="IPR013325">
    <property type="entry name" value="RNA_pol_sigma_r2"/>
</dbReference>
<dbReference type="EMBL" id="QAOH01000003">
    <property type="protein sequence ID" value="PTQ74918.1"/>
    <property type="molecule type" value="Genomic_DNA"/>
</dbReference>
<name>A0A2T5HTV2_9RHOB</name>
<dbReference type="Pfam" id="PF04542">
    <property type="entry name" value="Sigma70_r2"/>
    <property type="match status" value="1"/>
</dbReference>
<dbReference type="AlphaFoldDB" id="A0A2T5HTV2"/>
<dbReference type="InterPro" id="IPR000838">
    <property type="entry name" value="RNA_pol_sigma70_ECF_CS"/>
</dbReference>
<dbReference type="PROSITE" id="PS01063">
    <property type="entry name" value="SIGMA70_ECF"/>
    <property type="match status" value="1"/>
</dbReference>
<protein>
    <recommendedName>
        <fullName evidence="6">RNA polymerase sigma factor</fullName>
    </recommendedName>
</protein>
<evidence type="ECO:0000256" key="6">
    <source>
        <dbReference type="RuleBase" id="RU000716"/>
    </source>
</evidence>
<dbReference type="PANTHER" id="PTHR43133:SF25">
    <property type="entry name" value="RNA POLYMERASE SIGMA FACTOR RFAY-RELATED"/>
    <property type="match status" value="1"/>
</dbReference>
<keyword evidence="10" id="KW-1185">Reference proteome</keyword>
<feature type="domain" description="RNA polymerase sigma-70 region 2" evidence="7">
    <location>
        <begin position="26"/>
        <end position="90"/>
    </location>
</feature>
<evidence type="ECO:0000256" key="2">
    <source>
        <dbReference type="ARBA" id="ARBA00023015"/>
    </source>
</evidence>
<reference evidence="9 10" key="1">
    <citation type="submission" date="2018-04" db="EMBL/GenBank/DDBJ databases">
        <title>Genomic Encyclopedia of Archaeal and Bacterial Type Strains, Phase II (KMG-II): from individual species to whole genera.</title>
        <authorList>
            <person name="Goeker M."/>
        </authorList>
    </citation>
    <scope>NUCLEOTIDE SEQUENCE [LARGE SCALE GENOMIC DNA]</scope>
    <source>
        <strain evidence="9 10">DSM 100434</strain>
    </source>
</reference>
<dbReference type="Pfam" id="PF08281">
    <property type="entry name" value="Sigma70_r4_2"/>
    <property type="match status" value="1"/>
</dbReference>
<evidence type="ECO:0000256" key="1">
    <source>
        <dbReference type="ARBA" id="ARBA00010641"/>
    </source>
</evidence>
<dbReference type="InterPro" id="IPR013324">
    <property type="entry name" value="RNA_pol_sigma_r3/r4-like"/>
</dbReference>
<dbReference type="NCBIfam" id="NF009199">
    <property type="entry name" value="PRK12547.1"/>
    <property type="match status" value="1"/>
</dbReference>
<proteinExistence type="inferred from homology"/>
<dbReference type="GO" id="GO:0003677">
    <property type="term" value="F:DNA binding"/>
    <property type="evidence" value="ECO:0007669"/>
    <property type="project" value="UniProtKB-KW"/>
</dbReference>
<dbReference type="InterPro" id="IPR014284">
    <property type="entry name" value="RNA_pol_sigma-70_dom"/>
</dbReference>
<evidence type="ECO:0000256" key="4">
    <source>
        <dbReference type="ARBA" id="ARBA00023125"/>
    </source>
</evidence>
<dbReference type="RefSeq" id="WP_107815578.1">
    <property type="nucleotide sequence ID" value="NZ_QAOH01000003.1"/>
</dbReference>
<evidence type="ECO:0000259" key="8">
    <source>
        <dbReference type="Pfam" id="PF08281"/>
    </source>
</evidence>
<feature type="domain" description="RNA polymerase sigma factor 70 region 4 type 2" evidence="8">
    <location>
        <begin position="118"/>
        <end position="168"/>
    </location>
</feature>
<organism evidence="9 10">
    <name type="scientific">Celeribacter persicus</name>
    <dbReference type="NCBI Taxonomy" id="1651082"/>
    <lineage>
        <taxon>Bacteria</taxon>
        <taxon>Pseudomonadati</taxon>
        <taxon>Pseudomonadota</taxon>
        <taxon>Alphaproteobacteria</taxon>
        <taxon>Rhodobacterales</taxon>
        <taxon>Roseobacteraceae</taxon>
        <taxon>Celeribacter</taxon>
    </lineage>
</organism>
<dbReference type="SUPFAM" id="SSF88946">
    <property type="entry name" value="Sigma2 domain of RNA polymerase sigma factors"/>
    <property type="match status" value="1"/>
</dbReference>
<evidence type="ECO:0000259" key="7">
    <source>
        <dbReference type="Pfam" id="PF04542"/>
    </source>
</evidence>
<dbReference type="PANTHER" id="PTHR43133">
    <property type="entry name" value="RNA POLYMERASE ECF-TYPE SIGMA FACTO"/>
    <property type="match status" value="1"/>
</dbReference>
<gene>
    <name evidence="9" type="ORF">C8N42_103209</name>
</gene>
<evidence type="ECO:0000256" key="5">
    <source>
        <dbReference type="ARBA" id="ARBA00023163"/>
    </source>
</evidence>